<dbReference type="InterPro" id="IPR050524">
    <property type="entry name" value="APC_YAT"/>
</dbReference>
<gene>
    <name evidence="9" type="ORF">GMORB2_1151</name>
</gene>
<organism evidence="9 10">
    <name type="scientific">Geosmithia morbida</name>
    <dbReference type="NCBI Taxonomy" id="1094350"/>
    <lineage>
        <taxon>Eukaryota</taxon>
        <taxon>Fungi</taxon>
        <taxon>Dikarya</taxon>
        <taxon>Ascomycota</taxon>
        <taxon>Pezizomycotina</taxon>
        <taxon>Sordariomycetes</taxon>
        <taxon>Hypocreomycetidae</taxon>
        <taxon>Hypocreales</taxon>
        <taxon>Bionectriaceae</taxon>
        <taxon>Geosmithia</taxon>
    </lineage>
</organism>
<feature type="transmembrane region" description="Helical" evidence="7">
    <location>
        <begin position="295"/>
        <end position="315"/>
    </location>
</feature>
<dbReference type="PIRSF" id="PIRSF006060">
    <property type="entry name" value="AA_transporter"/>
    <property type="match status" value="1"/>
</dbReference>
<feature type="transmembrane region" description="Helical" evidence="7">
    <location>
        <begin position="424"/>
        <end position="448"/>
    </location>
</feature>
<proteinExistence type="predicted"/>
<feature type="transmembrane region" description="Helical" evidence="7">
    <location>
        <begin position="205"/>
        <end position="223"/>
    </location>
</feature>
<feature type="transmembrane region" description="Helical" evidence="7">
    <location>
        <begin position="504"/>
        <end position="523"/>
    </location>
</feature>
<keyword evidence="5 7" id="KW-1133">Transmembrane helix</keyword>
<evidence type="ECO:0000256" key="5">
    <source>
        <dbReference type="ARBA" id="ARBA00022989"/>
    </source>
</evidence>
<feature type="transmembrane region" description="Helical" evidence="7">
    <location>
        <begin position="335"/>
        <end position="362"/>
    </location>
</feature>
<dbReference type="PROSITE" id="PS00218">
    <property type="entry name" value="AMINO_ACID_PERMEASE_1"/>
    <property type="match status" value="1"/>
</dbReference>
<evidence type="ECO:0000256" key="2">
    <source>
        <dbReference type="ARBA" id="ARBA00022448"/>
    </source>
</evidence>
<dbReference type="OrthoDB" id="3900342at2759"/>
<evidence type="ECO:0000259" key="8">
    <source>
        <dbReference type="Pfam" id="PF00324"/>
    </source>
</evidence>
<dbReference type="Gene3D" id="1.20.1740.10">
    <property type="entry name" value="Amino acid/polyamine transporter I"/>
    <property type="match status" value="1"/>
</dbReference>
<dbReference type="PANTHER" id="PTHR43341:SF9">
    <property type="entry name" value="DICARBOXYLIC AMINO ACID PERMEASE"/>
    <property type="match status" value="1"/>
</dbReference>
<evidence type="ECO:0000256" key="4">
    <source>
        <dbReference type="ARBA" id="ARBA00022970"/>
    </source>
</evidence>
<keyword evidence="2" id="KW-0813">Transport</keyword>
<protein>
    <recommendedName>
        <fullName evidence="8">Amino acid permease/ SLC12A domain-containing protein</fullName>
    </recommendedName>
</protein>
<feature type="transmembrane region" description="Helical" evidence="7">
    <location>
        <begin position="460"/>
        <end position="484"/>
    </location>
</feature>
<dbReference type="InterPro" id="IPR004840">
    <property type="entry name" value="Amino_acid_permease_CS"/>
</dbReference>
<dbReference type="Proteomes" id="UP000749293">
    <property type="component" value="Unassembled WGS sequence"/>
</dbReference>
<name>A0A9P4Z1D8_9HYPO</name>
<dbReference type="FunFam" id="1.20.1740.10:FF:000006">
    <property type="entry name" value="General amino acid permease"/>
    <property type="match status" value="1"/>
</dbReference>
<feature type="transmembrane region" description="Helical" evidence="7">
    <location>
        <begin position="60"/>
        <end position="84"/>
    </location>
</feature>
<dbReference type="EMBL" id="JAANYQ010000002">
    <property type="protein sequence ID" value="KAF4125905.1"/>
    <property type="molecule type" value="Genomic_DNA"/>
</dbReference>
<feature type="transmembrane region" description="Helical" evidence="7">
    <location>
        <begin position="90"/>
        <end position="111"/>
    </location>
</feature>
<dbReference type="InterPro" id="IPR004841">
    <property type="entry name" value="AA-permease/SLC12A_dom"/>
</dbReference>
<dbReference type="Pfam" id="PF00324">
    <property type="entry name" value="AA_permease"/>
    <property type="match status" value="1"/>
</dbReference>
<evidence type="ECO:0000256" key="6">
    <source>
        <dbReference type="ARBA" id="ARBA00023136"/>
    </source>
</evidence>
<keyword evidence="4" id="KW-0029">Amino-acid transport</keyword>
<evidence type="ECO:0000313" key="9">
    <source>
        <dbReference type="EMBL" id="KAF4125905.1"/>
    </source>
</evidence>
<evidence type="ECO:0000256" key="7">
    <source>
        <dbReference type="SAM" id="Phobius"/>
    </source>
</evidence>
<dbReference type="PANTHER" id="PTHR43341">
    <property type="entry name" value="AMINO ACID PERMEASE"/>
    <property type="match status" value="1"/>
</dbReference>
<dbReference type="AlphaFoldDB" id="A0A9P4Z1D8"/>
<accession>A0A9P4Z1D8</accession>
<dbReference type="RefSeq" id="XP_035324557.1">
    <property type="nucleotide sequence ID" value="XM_035463133.1"/>
</dbReference>
<keyword evidence="3 7" id="KW-0812">Transmembrane</keyword>
<comment type="subcellular location">
    <subcellularLocation>
        <location evidence="1">Membrane</location>
        <topology evidence="1">Multi-pass membrane protein</topology>
    </subcellularLocation>
</comment>
<feature type="domain" description="Amino acid permease/ SLC12A" evidence="8">
    <location>
        <begin position="59"/>
        <end position="526"/>
    </location>
</feature>
<dbReference type="GeneID" id="55967381"/>
<reference evidence="9" key="1">
    <citation type="submission" date="2020-03" db="EMBL/GenBank/DDBJ databases">
        <title>Site-based positive gene gene selection in Geosmithia morbida across the United States reveals a broad range of putative effectors and factors for local host and environmental adapation.</title>
        <authorList>
            <person name="Onufrak A."/>
            <person name="Murdoch R.W."/>
            <person name="Gazis R."/>
            <person name="Huff M."/>
            <person name="Staton M."/>
            <person name="Klingeman W."/>
            <person name="Hadziabdic D."/>
        </authorList>
    </citation>
    <scope>NUCLEOTIDE SEQUENCE</scope>
    <source>
        <strain evidence="9">1262</strain>
    </source>
</reference>
<feature type="transmembrane region" description="Helical" evidence="7">
    <location>
        <begin position="395"/>
        <end position="412"/>
    </location>
</feature>
<feature type="transmembrane region" description="Helical" evidence="7">
    <location>
        <begin position="172"/>
        <end position="193"/>
    </location>
</feature>
<feature type="transmembrane region" description="Helical" evidence="7">
    <location>
        <begin position="254"/>
        <end position="274"/>
    </location>
</feature>
<keyword evidence="10" id="KW-1185">Reference proteome</keyword>
<evidence type="ECO:0000256" key="3">
    <source>
        <dbReference type="ARBA" id="ARBA00022692"/>
    </source>
</evidence>
<sequence>MSGFIQSASSSTLPSTGQRDVEKFHAGANTGTTDPDVDHIHGLETSQETSLHRGLKARHISMIAIGGALGTGLIIGTGAALATAGPGSLFISYAFIGCVVFLVMAALGEMASWMPLSAGFTGYATRYCHPALGFTLGWTYWFKYIIVTPNQLTAAALVIQEWVDPDDVNPGVFIAIFLVLILCINYFGGIKFFGEFEFWLSSIKVVVIIGIIFFCIIMAAGGGPGPATGFKYWRNPGAFAPYSGVEPDSVAKFVGFWSVMVNATFAYLGTELVGVTAGEAQNPRRSIPKAIRLTFYRILFFYVLSVFLVGMLVPYNSEELSFANTQTTGASASPFVVAARVAGVQVLPHIINACILIFVFSASNSDLYIASRTLYGLASDGSAPAIFKRTDSRGVPWPALFFSSLFCLLAFMNVTDDSKDVFKYFVNLTTIFGLLTWISILITHIHFVKARRVQDVPDSALAYRAPFGIWGSYIALFFCCLISLTKNFTVFIDDGDSFDYATFITGYLGIPLYLILIFGHIIFMKSRAIPSARVDLFTGKDIIDREEEDFIQKEKEQAVNATGWAKFYNRYVSWLF</sequence>
<dbReference type="GO" id="GO:0015171">
    <property type="term" value="F:amino acid transmembrane transporter activity"/>
    <property type="evidence" value="ECO:0007669"/>
    <property type="project" value="TreeGrafter"/>
</dbReference>
<evidence type="ECO:0000313" key="10">
    <source>
        <dbReference type="Proteomes" id="UP000749293"/>
    </source>
</evidence>
<comment type="caution">
    <text evidence="9">The sequence shown here is derived from an EMBL/GenBank/DDBJ whole genome shotgun (WGS) entry which is preliminary data.</text>
</comment>
<dbReference type="GO" id="GO:0016020">
    <property type="term" value="C:membrane"/>
    <property type="evidence" value="ECO:0007669"/>
    <property type="project" value="UniProtKB-SubCell"/>
</dbReference>
<keyword evidence="6 7" id="KW-0472">Membrane</keyword>
<evidence type="ECO:0000256" key="1">
    <source>
        <dbReference type="ARBA" id="ARBA00004141"/>
    </source>
</evidence>